<keyword evidence="1" id="KW-0472">Membrane</keyword>
<keyword evidence="1" id="KW-1133">Transmembrane helix</keyword>
<evidence type="ECO:0000313" key="2">
    <source>
        <dbReference type="EMBL" id="RDK41920.1"/>
    </source>
</evidence>
<sequence length="57" mass="6544">MSFSIIFPLLSLSFQAERRMHLVFLIVGMIGTTYYLSTTCLLARHLAHQPSNFQPMI</sequence>
<dbReference type="AlphaFoldDB" id="A0A370PIB2"/>
<dbReference type="EMBL" id="KZ851854">
    <property type="protein sequence ID" value="RDK41920.1"/>
    <property type="molecule type" value="Genomic_DNA"/>
</dbReference>
<organism evidence="2 3">
    <name type="scientific">Aspergillus phoenicis ATCC 13157</name>
    <dbReference type="NCBI Taxonomy" id="1353007"/>
    <lineage>
        <taxon>Eukaryota</taxon>
        <taxon>Fungi</taxon>
        <taxon>Dikarya</taxon>
        <taxon>Ascomycota</taxon>
        <taxon>Pezizomycotina</taxon>
        <taxon>Eurotiomycetes</taxon>
        <taxon>Eurotiomycetidae</taxon>
        <taxon>Eurotiales</taxon>
        <taxon>Aspergillaceae</taxon>
        <taxon>Aspergillus</taxon>
    </lineage>
</organism>
<gene>
    <name evidence="2" type="ORF">M752DRAFT_21946</name>
</gene>
<protein>
    <submittedName>
        <fullName evidence="2">Uncharacterized protein</fullName>
    </submittedName>
</protein>
<dbReference type="Proteomes" id="UP000254937">
    <property type="component" value="Unassembled WGS sequence"/>
</dbReference>
<evidence type="ECO:0000313" key="3">
    <source>
        <dbReference type="Proteomes" id="UP000254937"/>
    </source>
</evidence>
<keyword evidence="1" id="KW-0812">Transmembrane</keyword>
<accession>A0A370PIB2</accession>
<proteinExistence type="predicted"/>
<evidence type="ECO:0000256" key="1">
    <source>
        <dbReference type="SAM" id="Phobius"/>
    </source>
</evidence>
<feature type="transmembrane region" description="Helical" evidence="1">
    <location>
        <begin position="20"/>
        <end position="43"/>
    </location>
</feature>
<keyword evidence="3" id="KW-1185">Reference proteome</keyword>
<name>A0A370PIB2_ASPPH</name>
<reference evidence="2 3" key="1">
    <citation type="submission" date="2018-07" db="EMBL/GenBank/DDBJ databases">
        <title>Section-level genome sequencing of Aspergillus section Nigri to investigate inter- and intra-species variation.</title>
        <authorList>
            <consortium name="DOE Joint Genome Institute"/>
            <person name="Vesth T.C."/>
            <person name="Nybo J.L."/>
            <person name="Theobald S."/>
            <person name="Frisvad J.C."/>
            <person name="Larsen T.O."/>
            <person name="Nielsen K.F."/>
            <person name="Hoof J.B."/>
            <person name="Brandl J."/>
            <person name="Salamov A."/>
            <person name="Riley R."/>
            <person name="Gladden J.M."/>
            <person name="Phatale P."/>
            <person name="Nielsen M.T."/>
            <person name="Lyhne E.K."/>
            <person name="Kogle M.E."/>
            <person name="Strasser K."/>
            <person name="McDonnell E."/>
            <person name="Barry K."/>
            <person name="Clum A."/>
            <person name="Chen C."/>
            <person name="Nolan M."/>
            <person name="Sandor L."/>
            <person name="Kuo A."/>
            <person name="Lipzen A."/>
            <person name="Hainaut M."/>
            <person name="Drula E."/>
            <person name="Tsang A."/>
            <person name="Magnuson J.K."/>
            <person name="Henrissat B."/>
            <person name="Wiebenga A."/>
            <person name="Simmons B.A."/>
            <person name="Makela M.R."/>
            <person name="De vries R.P."/>
            <person name="Grigoriev I.V."/>
            <person name="Mortensen U.H."/>
            <person name="Baker S.E."/>
            <person name="Andersen M.R."/>
        </authorList>
    </citation>
    <scope>NUCLEOTIDE SEQUENCE [LARGE SCALE GENOMIC DNA]</scope>
    <source>
        <strain evidence="2 3">ATCC 13157</strain>
    </source>
</reference>